<dbReference type="CDD" id="cd00303">
    <property type="entry name" value="retropepsin_like"/>
    <property type="match status" value="1"/>
</dbReference>
<dbReference type="InterPro" id="IPR001969">
    <property type="entry name" value="Aspartic_peptidase_AS"/>
</dbReference>
<keyword evidence="4" id="KW-1185">Reference proteome</keyword>
<dbReference type="OrthoDB" id="6086417at2759"/>
<dbReference type="GO" id="GO:0006508">
    <property type="term" value="P:proteolysis"/>
    <property type="evidence" value="ECO:0007669"/>
    <property type="project" value="InterPro"/>
</dbReference>
<reference evidence="3" key="1">
    <citation type="submission" date="2018-11" db="EMBL/GenBank/DDBJ databases">
        <authorList>
            <person name="Alioto T."/>
            <person name="Alioto T."/>
        </authorList>
    </citation>
    <scope>NUCLEOTIDE SEQUENCE</scope>
</reference>
<sequence>MPPKGRSRRNRSEDDEIEIRTNLSTFKPSPTKDIVKPTIFYGNLDEDIDSWLKIFDRIATANEWSRERKLNTLPAFLRDRAAEFYESLEDDKKEDIATLCESLRTRFMPKELQSLYYSNLFQARQREGQNVEDFASEINKLATRAYSDMKRDQKDVLIKEHFIQGLKQDIKRFVMLSNPTTFEEAFRSAKREECNNTLTNRDKQTVAACAISNNNLEDNIKDLSEQMKVLAMQMNNIPTRGRGGGKAAGKERNPPNVFGNRNFGNSSVATSVLNDLDISTEKSCLAKENVISCELNPKFCVAKIRGLVNEKSVLMLVDTGSTVSIVNDCFVNRRDVSEVNNVCITSASGDKIEIIGKANVEFKIGNKCNFVYSVYVASNFSYQCIIGLDILCDFSCNVDLGNNCIVFNNEESINFECLEDMQFSERDNLQYDSMNGIDIEESINDNTNTFNIDEGLDNSDQEKLEILLQKYKSIFAFSDNQLGKYYIDGTFD</sequence>
<feature type="region of interest" description="Disordered" evidence="2">
    <location>
        <begin position="238"/>
        <end position="261"/>
    </location>
</feature>
<accession>A0A8B6FJ98</accession>
<gene>
    <name evidence="3" type="ORF">MGAL_10B063499</name>
</gene>
<feature type="coiled-coil region" evidence="1">
    <location>
        <begin position="206"/>
        <end position="233"/>
    </location>
</feature>
<dbReference type="PANTHER" id="PTHR33223:SF6">
    <property type="entry name" value="CCHC-TYPE DOMAIN-CONTAINING PROTEIN"/>
    <property type="match status" value="1"/>
</dbReference>
<dbReference type="InterPro" id="IPR021109">
    <property type="entry name" value="Peptidase_aspartic_dom_sf"/>
</dbReference>
<evidence type="ECO:0000256" key="1">
    <source>
        <dbReference type="SAM" id="Coils"/>
    </source>
</evidence>
<evidence type="ECO:0000313" key="3">
    <source>
        <dbReference type="EMBL" id="VDI48728.1"/>
    </source>
</evidence>
<organism evidence="3 4">
    <name type="scientific">Mytilus galloprovincialis</name>
    <name type="common">Mediterranean mussel</name>
    <dbReference type="NCBI Taxonomy" id="29158"/>
    <lineage>
        <taxon>Eukaryota</taxon>
        <taxon>Metazoa</taxon>
        <taxon>Spiralia</taxon>
        <taxon>Lophotrochozoa</taxon>
        <taxon>Mollusca</taxon>
        <taxon>Bivalvia</taxon>
        <taxon>Autobranchia</taxon>
        <taxon>Pteriomorphia</taxon>
        <taxon>Mytilida</taxon>
        <taxon>Mytiloidea</taxon>
        <taxon>Mytilidae</taxon>
        <taxon>Mytilinae</taxon>
        <taxon>Mytilus</taxon>
    </lineage>
</organism>
<dbReference type="PANTHER" id="PTHR33223">
    <property type="entry name" value="CCHC-TYPE DOMAIN-CONTAINING PROTEIN"/>
    <property type="match status" value="1"/>
</dbReference>
<dbReference type="GO" id="GO:0004190">
    <property type="term" value="F:aspartic-type endopeptidase activity"/>
    <property type="evidence" value="ECO:0007669"/>
    <property type="project" value="InterPro"/>
</dbReference>
<evidence type="ECO:0000256" key="2">
    <source>
        <dbReference type="SAM" id="MobiDB-lite"/>
    </source>
</evidence>
<keyword evidence="1" id="KW-0175">Coiled coil</keyword>
<dbReference type="EMBL" id="UYJE01006759">
    <property type="protein sequence ID" value="VDI48728.1"/>
    <property type="molecule type" value="Genomic_DNA"/>
</dbReference>
<proteinExistence type="predicted"/>
<dbReference type="PROSITE" id="PS00141">
    <property type="entry name" value="ASP_PROTEASE"/>
    <property type="match status" value="1"/>
</dbReference>
<dbReference type="AlphaFoldDB" id="A0A8B6FJ98"/>
<dbReference type="Gene3D" id="2.40.70.10">
    <property type="entry name" value="Acid Proteases"/>
    <property type="match status" value="1"/>
</dbReference>
<dbReference type="SUPFAM" id="SSF50630">
    <property type="entry name" value="Acid proteases"/>
    <property type="match status" value="1"/>
</dbReference>
<comment type="caution">
    <text evidence="3">The sequence shown here is derived from an EMBL/GenBank/DDBJ whole genome shotgun (WGS) entry which is preliminary data.</text>
</comment>
<evidence type="ECO:0000313" key="4">
    <source>
        <dbReference type="Proteomes" id="UP000596742"/>
    </source>
</evidence>
<name>A0A8B6FJ98_MYTGA</name>
<protein>
    <recommendedName>
        <fullName evidence="5">Retrotransposon gag domain-containing protein</fullName>
    </recommendedName>
</protein>
<evidence type="ECO:0008006" key="5">
    <source>
        <dbReference type="Google" id="ProtNLM"/>
    </source>
</evidence>
<dbReference type="Proteomes" id="UP000596742">
    <property type="component" value="Unassembled WGS sequence"/>
</dbReference>